<comment type="caution">
    <text evidence="2">The sequence shown here is derived from an EMBL/GenBank/DDBJ whole genome shotgun (WGS) entry which is preliminary data.</text>
</comment>
<evidence type="ECO:0000313" key="3">
    <source>
        <dbReference type="Proteomes" id="UP000708208"/>
    </source>
</evidence>
<evidence type="ECO:0000313" key="2">
    <source>
        <dbReference type="EMBL" id="CAG7733709.1"/>
    </source>
</evidence>
<accession>A0A8J2K8J5</accession>
<feature type="signal peptide" evidence="1">
    <location>
        <begin position="1"/>
        <end position="17"/>
    </location>
</feature>
<keyword evidence="1" id="KW-0732">Signal</keyword>
<proteinExistence type="predicted"/>
<dbReference type="AlphaFoldDB" id="A0A8J2K8J5"/>
<protein>
    <submittedName>
        <fullName evidence="2">Uncharacterized protein</fullName>
    </submittedName>
</protein>
<name>A0A8J2K8J5_9HEXA</name>
<keyword evidence="3" id="KW-1185">Reference proteome</keyword>
<dbReference type="Proteomes" id="UP000708208">
    <property type="component" value="Unassembled WGS sequence"/>
</dbReference>
<reference evidence="2" key="1">
    <citation type="submission" date="2021-06" db="EMBL/GenBank/DDBJ databases">
        <authorList>
            <person name="Hodson N. C."/>
            <person name="Mongue J. A."/>
            <person name="Jaron S. K."/>
        </authorList>
    </citation>
    <scope>NUCLEOTIDE SEQUENCE</scope>
</reference>
<sequence length="179" mass="20472">MIVLNVWLLSGLILSNAYKGLMKTSILTGNELKTNWSELGQLKYFTLYLPADQVHTTECLNCTTESYNAPGEYCYQNGEFLDYKLPKGNIALKVNFSKEISVNQFRCVCMEDLDDIIEGTLTIPRTALVVPSEDFDYLWARVQSRMKEKKLRFSHNHLHTNDPLLLQPLSIYLEIGLDG</sequence>
<gene>
    <name evidence="2" type="ORF">AFUS01_LOCUS22135</name>
</gene>
<dbReference type="EMBL" id="CAJVCH010254131">
    <property type="protein sequence ID" value="CAG7733709.1"/>
    <property type="molecule type" value="Genomic_DNA"/>
</dbReference>
<evidence type="ECO:0000256" key="1">
    <source>
        <dbReference type="SAM" id="SignalP"/>
    </source>
</evidence>
<feature type="non-terminal residue" evidence="2">
    <location>
        <position position="179"/>
    </location>
</feature>
<feature type="chain" id="PRO_5035167808" evidence="1">
    <location>
        <begin position="18"/>
        <end position="179"/>
    </location>
</feature>
<organism evidence="2 3">
    <name type="scientific">Allacma fusca</name>
    <dbReference type="NCBI Taxonomy" id="39272"/>
    <lineage>
        <taxon>Eukaryota</taxon>
        <taxon>Metazoa</taxon>
        <taxon>Ecdysozoa</taxon>
        <taxon>Arthropoda</taxon>
        <taxon>Hexapoda</taxon>
        <taxon>Collembola</taxon>
        <taxon>Symphypleona</taxon>
        <taxon>Sminthuridae</taxon>
        <taxon>Allacma</taxon>
    </lineage>
</organism>